<sequence length="153" mass="16493">MKLTSLPILLLIIMGFSCKRSSPVEENVEDARKSQSCGKAVVANASNFATVTSDAFTIMEASISGDCLTLKLGLASGCTDPASLDVLHGVSVATVYPQQHALKIALTYGVGCAMPGTRTYHFDLYPIRQKNTNKISVSISGQQGYYKTLEYKY</sequence>
<accession>A0ABZ0WCZ8</accession>
<evidence type="ECO:0000313" key="2">
    <source>
        <dbReference type="Proteomes" id="UP001325680"/>
    </source>
</evidence>
<dbReference type="PROSITE" id="PS51257">
    <property type="entry name" value="PROKAR_LIPOPROTEIN"/>
    <property type="match status" value="1"/>
</dbReference>
<gene>
    <name evidence="1" type="ORF">U0035_10085</name>
</gene>
<name>A0ABZ0WCZ8_9BACT</name>
<reference evidence="1 2" key="1">
    <citation type="submission" date="2023-12" db="EMBL/GenBank/DDBJ databases">
        <title>Genome sequencing and assembly of bacterial species from a model synthetic community.</title>
        <authorList>
            <person name="Hogle S.L."/>
        </authorList>
    </citation>
    <scope>NUCLEOTIDE SEQUENCE [LARGE SCALE GENOMIC DNA]</scope>
    <source>
        <strain evidence="1 2">HAMBI_3031</strain>
    </source>
</reference>
<keyword evidence="2" id="KW-1185">Reference proteome</keyword>
<dbReference type="RefSeq" id="WP_114792187.1">
    <property type="nucleotide sequence ID" value="NZ_CP139960.1"/>
</dbReference>
<protein>
    <recommendedName>
        <fullName evidence="3">Lipoprotein</fullName>
    </recommendedName>
</protein>
<dbReference type="Proteomes" id="UP001325680">
    <property type="component" value="Chromosome"/>
</dbReference>
<proteinExistence type="predicted"/>
<evidence type="ECO:0008006" key="3">
    <source>
        <dbReference type="Google" id="ProtNLM"/>
    </source>
</evidence>
<organism evidence="1 2">
    <name type="scientific">Niabella yanshanensis</name>
    <dbReference type="NCBI Taxonomy" id="577386"/>
    <lineage>
        <taxon>Bacteria</taxon>
        <taxon>Pseudomonadati</taxon>
        <taxon>Bacteroidota</taxon>
        <taxon>Chitinophagia</taxon>
        <taxon>Chitinophagales</taxon>
        <taxon>Chitinophagaceae</taxon>
        <taxon>Niabella</taxon>
    </lineage>
</organism>
<evidence type="ECO:0000313" key="1">
    <source>
        <dbReference type="EMBL" id="WQD40496.1"/>
    </source>
</evidence>
<dbReference type="EMBL" id="CP139960">
    <property type="protein sequence ID" value="WQD40496.1"/>
    <property type="molecule type" value="Genomic_DNA"/>
</dbReference>